<evidence type="ECO:0000256" key="1">
    <source>
        <dbReference type="ARBA" id="ARBA00005254"/>
    </source>
</evidence>
<dbReference type="InterPro" id="IPR001753">
    <property type="entry name" value="Enoyl-CoA_hydra/iso"/>
</dbReference>
<comment type="function">
    <text evidence="5">May play a role in fatty acid biosynthesis and insulin sensitivity.</text>
</comment>
<organism evidence="7 8">
    <name type="scientific">Sulfobacillus harzensis</name>
    <dbReference type="NCBI Taxonomy" id="2729629"/>
    <lineage>
        <taxon>Bacteria</taxon>
        <taxon>Bacillati</taxon>
        <taxon>Bacillota</taxon>
        <taxon>Clostridia</taxon>
        <taxon>Eubacteriales</taxon>
        <taxon>Clostridiales Family XVII. Incertae Sedis</taxon>
        <taxon>Sulfobacillus</taxon>
    </lineage>
</organism>
<evidence type="ECO:0000256" key="5">
    <source>
        <dbReference type="ARBA" id="ARBA00037410"/>
    </source>
</evidence>
<evidence type="ECO:0000256" key="4">
    <source>
        <dbReference type="ARBA" id="ARBA00023098"/>
    </source>
</evidence>
<dbReference type="RefSeq" id="WP_169102578.1">
    <property type="nucleotide sequence ID" value="NZ_JABBVZ010000112.1"/>
</dbReference>
<dbReference type="InterPro" id="IPR014748">
    <property type="entry name" value="Enoyl-CoA_hydra_C"/>
</dbReference>
<feature type="non-terminal residue" evidence="7">
    <location>
        <position position="1"/>
    </location>
</feature>
<comment type="similarity">
    <text evidence="1">Belongs to the enoyl-CoA hydratase/isomerase family.</text>
</comment>
<protein>
    <recommendedName>
        <fullName evidence="6">Enoyl-CoA hydratase domain-containing protein 3, mitochondrial</fullName>
    </recommendedName>
</protein>
<dbReference type="Proteomes" id="UP000533476">
    <property type="component" value="Unassembled WGS sequence"/>
</dbReference>
<keyword evidence="4" id="KW-0443">Lipid metabolism</keyword>
<dbReference type="Gene3D" id="3.90.226.10">
    <property type="entry name" value="2-enoyl-CoA Hydratase, Chain A, domain 1"/>
    <property type="match status" value="1"/>
</dbReference>
<gene>
    <name evidence="7" type="ORF">HIJ39_19175</name>
</gene>
<keyword evidence="3" id="KW-0809">Transit peptide</keyword>
<sequence>FTHSSYGRRFHAHKLQELLPTGMISRQMLIDLEEQLGRVGQATNVNVVIIRASGTVFSAGHDLREILGHDAGDVRALFQQCARTMSVIRHLPQIVIAEVAGIATAAGCQLVAACDLAIASETAQFATPGVKIGYFCASPSVQVARNVPRKKVAEMLFTGDFISAADAQASGMVNRVVPEEALAVASWQFAQQIARWSLPVLAAGKEFLHQQLEMTEEGAAQYGVEYMTRQSPTPDAMEGMTAFLEKRAPQWSDR</sequence>
<evidence type="ECO:0000256" key="2">
    <source>
        <dbReference type="ARBA" id="ARBA00022832"/>
    </source>
</evidence>
<name>A0A7Y0L6Z6_9FIRM</name>
<dbReference type="Pfam" id="PF00378">
    <property type="entry name" value="ECH_1"/>
    <property type="match status" value="1"/>
</dbReference>
<keyword evidence="2" id="KW-0276">Fatty acid metabolism</keyword>
<evidence type="ECO:0000313" key="7">
    <source>
        <dbReference type="EMBL" id="NMP24447.1"/>
    </source>
</evidence>
<evidence type="ECO:0000313" key="8">
    <source>
        <dbReference type="Proteomes" id="UP000533476"/>
    </source>
</evidence>
<dbReference type="InterPro" id="IPR029045">
    <property type="entry name" value="ClpP/crotonase-like_dom_sf"/>
</dbReference>
<reference evidence="7 8" key="1">
    <citation type="submission" date="2020-04" db="EMBL/GenBank/DDBJ databases">
        <authorList>
            <person name="Zhang R."/>
            <person name="Schippers A."/>
        </authorList>
    </citation>
    <scope>NUCLEOTIDE SEQUENCE [LARGE SCALE GENOMIC DNA]</scope>
    <source>
        <strain evidence="7 8">DSM 109850</strain>
    </source>
</reference>
<dbReference type="PANTHER" id="PTHR43602:SF1">
    <property type="entry name" value="ENOYL-COA HYDRATASE DOMAIN-CONTAINING PROTEIN 3, MITOCHONDRIAL"/>
    <property type="match status" value="1"/>
</dbReference>
<dbReference type="InterPro" id="IPR052377">
    <property type="entry name" value="Mitochondrial_ECH-domain"/>
</dbReference>
<dbReference type="EMBL" id="JABBVZ010000112">
    <property type="protein sequence ID" value="NMP24447.1"/>
    <property type="molecule type" value="Genomic_DNA"/>
</dbReference>
<keyword evidence="8" id="KW-1185">Reference proteome</keyword>
<dbReference type="GO" id="GO:0016836">
    <property type="term" value="F:hydro-lyase activity"/>
    <property type="evidence" value="ECO:0007669"/>
    <property type="project" value="TreeGrafter"/>
</dbReference>
<dbReference type="CDD" id="cd06558">
    <property type="entry name" value="crotonase-like"/>
    <property type="match status" value="1"/>
</dbReference>
<proteinExistence type="inferred from homology"/>
<dbReference type="GO" id="GO:0006631">
    <property type="term" value="P:fatty acid metabolic process"/>
    <property type="evidence" value="ECO:0007669"/>
    <property type="project" value="UniProtKB-KW"/>
</dbReference>
<accession>A0A7Y0L6Z6</accession>
<evidence type="ECO:0000256" key="3">
    <source>
        <dbReference type="ARBA" id="ARBA00022946"/>
    </source>
</evidence>
<evidence type="ECO:0000256" key="6">
    <source>
        <dbReference type="ARBA" id="ARBA00040545"/>
    </source>
</evidence>
<dbReference type="PANTHER" id="PTHR43602">
    <property type="match status" value="1"/>
</dbReference>
<dbReference type="SUPFAM" id="SSF52096">
    <property type="entry name" value="ClpP/crotonase"/>
    <property type="match status" value="1"/>
</dbReference>
<comment type="caution">
    <text evidence="7">The sequence shown here is derived from an EMBL/GenBank/DDBJ whole genome shotgun (WGS) entry which is preliminary data.</text>
</comment>
<dbReference type="Gene3D" id="1.10.12.10">
    <property type="entry name" value="Lyase 2-enoyl-coa Hydratase, Chain A, domain 2"/>
    <property type="match status" value="1"/>
</dbReference>
<dbReference type="AlphaFoldDB" id="A0A7Y0L6Z6"/>